<organism evidence="1 2">
    <name type="scientific">Antrihabitans cavernicola</name>
    <dbReference type="NCBI Taxonomy" id="2495913"/>
    <lineage>
        <taxon>Bacteria</taxon>
        <taxon>Bacillati</taxon>
        <taxon>Actinomycetota</taxon>
        <taxon>Actinomycetes</taxon>
        <taxon>Mycobacteriales</taxon>
        <taxon>Nocardiaceae</taxon>
        <taxon>Antrihabitans</taxon>
    </lineage>
</organism>
<evidence type="ECO:0000313" key="1">
    <source>
        <dbReference type="EMBL" id="KAA0021475.1"/>
    </source>
</evidence>
<reference evidence="1 2" key="1">
    <citation type="submission" date="2019-07" db="EMBL/GenBank/DDBJ databases">
        <title>Rhodococcus cavernicolus sp. nov., isolated from a cave.</title>
        <authorList>
            <person name="Lee S.D."/>
        </authorList>
    </citation>
    <scope>NUCLEOTIDE SEQUENCE [LARGE SCALE GENOMIC DNA]</scope>
    <source>
        <strain evidence="1 2">C1-24</strain>
    </source>
</reference>
<dbReference type="OrthoDB" id="5146042at2"/>
<protein>
    <submittedName>
        <fullName evidence="1">Type IV toxin-antitoxin system AbiEi family antitoxin domain-containing protein</fullName>
    </submittedName>
</protein>
<dbReference type="RefSeq" id="WP_149431680.1">
    <property type="nucleotide sequence ID" value="NZ_VLNY01000009.1"/>
</dbReference>
<accession>A0A5A7SAB9</accession>
<dbReference type="Proteomes" id="UP000322244">
    <property type="component" value="Unassembled WGS sequence"/>
</dbReference>
<comment type="caution">
    <text evidence="1">The sequence shown here is derived from an EMBL/GenBank/DDBJ whole genome shotgun (WGS) entry which is preliminary data.</text>
</comment>
<keyword evidence="2" id="KW-1185">Reference proteome</keyword>
<proteinExistence type="predicted"/>
<dbReference type="EMBL" id="VLNY01000009">
    <property type="protein sequence ID" value="KAA0021475.1"/>
    <property type="molecule type" value="Genomic_DNA"/>
</dbReference>
<sequence>MTVVSSAGGFAQLIDDQEGLATTSQLARLGYDRDQLMHRVETGQWVRVLHGVVATSNGCLTRSMVLRAALLYGGPRAVLSHRSAGEEWRMLRVRSDDEPVHITVPYGQSALCQRPTLRTPTVRTAPAAHTRVHPGVVVHRSKAFEHITIDGEFPRTAAAATVIDLAVAEPVPRLAMITLVAAVTEARIPIWRIREHVEKRRPRRYRRPIADALAMLDDGVASVLEHRYALDVEQAHGLPPGRRQSPVIVDGRALYEDVDYSPLGVPLIVRLDGERFHFRRAVRFRDRRRDNAAEMAGRPRLVYGWDETVEDPCGIFDEVRAVLVREGWPDSSRPCERCATRR</sequence>
<name>A0A5A7SAB9_9NOCA</name>
<dbReference type="AlphaFoldDB" id="A0A5A7SAB9"/>
<gene>
    <name evidence="1" type="ORF">FOY51_18135</name>
</gene>
<evidence type="ECO:0000313" key="2">
    <source>
        <dbReference type="Proteomes" id="UP000322244"/>
    </source>
</evidence>